<protein>
    <recommendedName>
        <fullName evidence="6">ATP-dependent RNA helicase</fullName>
        <ecNumber evidence="6">3.6.4.13</ecNumber>
    </recommendedName>
</protein>
<reference evidence="10" key="1">
    <citation type="submission" date="2017-02" db="UniProtKB">
        <authorList>
            <consortium name="WormBaseParasite"/>
        </authorList>
    </citation>
    <scope>IDENTIFICATION</scope>
</reference>
<accession>A0A0N5AEK8</accession>
<keyword evidence="1 6" id="KW-0547">Nucleotide-binding</keyword>
<evidence type="ECO:0000256" key="1">
    <source>
        <dbReference type="ARBA" id="ARBA00022741"/>
    </source>
</evidence>
<name>A0A0N5AEK8_9BILA</name>
<evidence type="ECO:0000256" key="4">
    <source>
        <dbReference type="ARBA" id="ARBA00022840"/>
    </source>
</evidence>
<dbReference type="STRING" id="451379.A0A0N5AEK8"/>
<dbReference type="GO" id="GO:0003724">
    <property type="term" value="F:RNA helicase activity"/>
    <property type="evidence" value="ECO:0007669"/>
    <property type="project" value="UniProtKB-EC"/>
</dbReference>
<dbReference type="InterPro" id="IPR014014">
    <property type="entry name" value="RNA_helicase_DEAD_Q_motif"/>
</dbReference>
<dbReference type="AlphaFoldDB" id="A0A0N5AEK8"/>
<feature type="domain" description="DEAD-box RNA helicase Q" evidence="8">
    <location>
        <begin position="68"/>
        <end position="96"/>
    </location>
</feature>
<evidence type="ECO:0000259" key="7">
    <source>
        <dbReference type="PROSITE" id="PS51192"/>
    </source>
</evidence>
<evidence type="ECO:0000256" key="5">
    <source>
        <dbReference type="PROSITE-ProRule" id="PRU00552"/>
    </source>
</evidence>
<keyword evidence="4 6" id="KW-0067">ATP-binding</keyword>
<comment type="function">
    <text evidence="6">RNA helicase.</text>
</comment>
<dbReference type="GO" id="GO:0005524">
    <property type="term" value="F:ATP binding"/>
    <property type="evidence" value="ECO:0007669"/>
    <property type="project" value="UniProtKB-UniRule"/>
</dbReference>
<dbReference type="Proteomes" id="UP000046393">
    <property type="component" value="Unplaced"/>
</dbReference>
<dbReference type="GO" id="GO:0016787">
    <property type="term" value="F:hydrolase activity"/>
    <property type="evidence" value="ECO:0007669"/>
    <property type="project" value="UniProtKB-KW"/>
</dbReference>
<dbReference type="Gene3D" id="3.40.50.300">
    <property type="entry name" value="P-loop containing nucleotide triphosphate hydrolases"/>
    <property type="match status" value="1"/>
</dbReference>
<evidence type="ECO:0000256" key="2">
    <source>
        <dbReference type="ARBA" id="ARBA00022801"/>
    </source>
</evidence>
<dbReference type="WBParaSite" id="SMUV_0000267101-mRNA-1">
    <property type="protein sequence ID" value="SMUV_0000267101-mRNA-1"/>
    <property type="gene ID" value="SMUV_0000267101"/>
</dbReference>
<keyword evidence="6" id="KW-0694">RNA-binding</keyword>
<dbReference type="InterPro" id="IPR011545">
    <property type="entry name" value="DEAD/DEAH_box_helicase_dom"/>
</dbReference>
<sequence length="311" mass="34864">MVDFPKNSSKKLFGEYSKFYEATEKDVFDLSRKPVTGNHFEEIYNDTVQIYEKSGSYEVIRTATNLIGNFDDMNLPKQLLDNIKRLKFKNPLPIQKATFPYIENGSNVFAIGSTCSGKTAAFLIPVIKWIILTKEKCTYSMKTSPCCIVLSSTKELAEQSYNCGCALSYNTSCVCLLSIGGTSVYNDKKKLVKGCDILFCTIGRLSDYVDKSIIRLNNLHFLVLDDAELHVSSSNSFEDESQTLVFSATESEELKTFLNDLAEKSSFTKVVVGNINAVNPHVKQAIVPVAEDKKRKLLLELLMQPDIQSIF</sequence>
<comment type="similarity">
    <text evidence="6">Belongs to the DEAD box helicase family.</text>
</comment>
<evidence type="ECO:0000256" key="3">
    <source>
        <dbReference type="ARBA" id="ARBA00022806"/>
    </source>
</evidence>
<evidence type="ECO:0000259" key="8">
    <source>
        <dbReference type="PROSITE" id="PS51195"/>
    </source>
</evidence>
<evidence type="ECO:0000256" key="6">
    <source>
        <dbReference type="RuleBase" id="RU365068"/>
    </source>
</evidence>
<keyword evidence="9" id="KW-1185">Reference proteome</keyword>
<dbReference type="PROSITE" id="PS51192">
    <property type="entry name" value="HELICASE_ATP_BIND_1"/>
    <property type="match status" value="1"/>
</dbReference>
<keyword evidence="2 6" id="KW-0378">Hydrolase</keyword>
<feature type="domain" description="Helicase ATP-binding" evidence="7">
    <location>
        <begin position="99"/>
        <end position="268"/>
    </location>
</feature>
<evidence type="ECO:0000313" key="9">
    <source>
        <dbReference type="Proteomes" id="UP000046393"/>
    </source>
</evidence>
<dbReference type="GO" id="GO:0003723">
    <property type="term" value="F:RNA binding"/>
    <property type="evidence" value="ECO:0007669"/>
    <property type="project" value="UniProtKB-UniRule"/>
</dbReference>
<dbReference type="InterPro" id="IPR027417">
    <property type="entry name" value="P-loop_NTPase"/>
</dbReference>
<organism evidence="9 10">
    <name type="scientific">Syphacia muris</name>
    <dbReference type="NCBI Taxonomy" id="451379"/>
    <lineage>
        <taxon>Eukaryota</taxon>
        <taxon>Metazoa</taxon>
        <taxon>Ecdysozoa</taxon>
        <taxon>Nematoda</taxon>
        <taxon>Chromadorea</taxon>
        <taxon>Rhabditida</taxon>
        <taxon>Spirurina</taxon>
        <taxon>Oxyuridomorpha</taxon>
        <taxon>Oxyuroidea</taxon>
        <taxon>Oxyuridae</taxon>
        <taxon>Syphacia</taxon>
    </lineage>
</organism>
<keyword evidence="3 6" id="KW-0347">Helicase</keyword>
<dbReference type="PANTHER" id="PTHR24031">
    <property type="entry name" value="RNA HELICASE"/>
    <property type="match status" value="1"/>
</dbReference>
<comment type="catalytic activity">
    <reaction evidence="6">
        <text>ATP + H2O = ADP + phosphate + H(+)</text>
        <dbReference type="Rhea" id="RHEA:13065"/>
        <dbReference type="ChEBI" id="CHEBI:15377"/>
        <dbReference type="ChEBI" id="CHEBI:15378"/>
        <dbReference type="ChEBI" id="CHEBI:30616"/>
        <dbReference type="ChEBI" id="CHEBI:43474"/>
        <dbReference type="ChEBI" id="CHEBI:456216"/>
        <dbReference type="EC" id="3.6.4.13"/>
    </reaction>
</comment>
<dbReference type="PROSITE" id="PS51195">
    <property type="entry name" value="Q_MOTIF"/>
    <property type="match status" value="1"/>
</dbReference>
<dbReference type="InterPro" id="IPR014001">
    <property type="entry name" value="Helicase_ATP-bd"/>
</dbReference>
<feature type="short sequence motif" description="Q motif" evidence="5">
    <location>
        <begin position="68"/>
        <end position="96"/>
    </location>
</feature>
<dbReference type="SUPFAM" id="SSF52540">
    <property type="entry name" value="P-loop containing nucleoside triphosphate hydrolases"/>
    <property type="match status" value="1"/>
</dbReference>
<dbReference type="Pfam" id="PF00270">
    <property type="entry name" value="DEAD"/>
    <property type="match status" value="1"/>
</dbReference>
<evidence type="ECO:0000313" key="10">
    <source>
        <dbReference type="WBParaSite" id="SMUV_0000267101-mRNA-1"/>
    </source>
</evidence>
<proteinExistence type="inferred from homology"/>
<comment type="domain">
    <text evidence="6">The Q motif is unique to and characteristic of the DEAD box family of RNA helicases and controls ATP binding and hydrolysis.</text>
</comment>
<dbReference type="EC" id="3.6.4.13" evidence="6"/>
<dbReference type="SMART" id="SM00487">
    <property type="entry name" value="DEXDc"/>
    <property type="match status" value="1"/>
</dbReference>